<evidence type="ECO:0000313" key="2">
    <source>
        <dbReference type="Proteomes" id="UP000315003"/>
    </source>
</evidence>
<sequence length="724" mass="80885">MDTQQRIDPRLNPFSLATIDSMRLSASHAFLVIDNRPFLRHMLVHTLGNWLWTRSKPLVLWGINHRKCLARLLVIPTHKTSNMMRVLFFQPARQAFRALLCVVLGVAIIQATPAMAQRSQSDDDALPAASRLLPFESMVYIRLDSVDRLKEQFTDGSMGRMLNDPKMQPFAEQAYATGAELFELLREQLGVSLDELLDIPQGQVAFALHPSMPMDEKDIAEIAAGDDEEDEERRARRETRMRRQQEFGVGVTLIIDAGQNIGPLMTLVERFETQVLKGPFNKKPRDVEGTEIVRLMPSRAGQTPIEYFERDGVFVMGVGYQSAETVLMNWLGKSEEKTLADNADFGVIVSNCIGSHESEPAFTFFVDPHAIVDRLIDLNGGVTTALFWGMFEDLGASRIGGIGGASFYGGESFESIAHYFIAIDPPRDGLLGVLRPLNGDTTPPQWIPEDVAGYTSIHWDIEKTYDNIGNVIDQFQGPESLKRFVETPVQNQVGVDLKGKVLPNLTGRMLRLVWMEPPNRVNSGTNLFALEVKDAGEAKNLLAELRDKLPNMKVDTVGGKVVYRLSEIPEGAMPPNFRTPEPSLMLLDNWMIYCDSTKFIERAILAKAGNLPRLLAKPDYELVTAELTGQLKSQKPFLLSYIDGAQAMEVYYELLRDPNTKRFVRGAAEGNPVLGAVANLLDENELPPFSEMKKYFAPTGIFGYNDPSGIHFGMYSLRPLGLDE</sequence>
<accession>A0A517SY53</accession>
<dbReference type="Proteomes" id="UP000315003">
    <property type="component" value="Chromosome"/>
</dbReference>
<dbReference type="EMBL" id="CP036272">
    <property type="protein sequence ID" value="QDT61069.1"/>
    <property type="molecule type" value="Genomic_DNA"/>
</dbReference>
<reference evidence="1 2" key="1">
    <citation type="submission" date="2019-02" db="EMBL/GenBank/DDBJ databases">
        <title>Deep-cultivation of Planctomycetes and their phenomic and genomic characterization uncovers novel biology.</title>
        <authorList>
            <person name="Wiegand S."/>
            <person name="Jogler M."/>
            <person name="Boedeker C."/>
            <person name="Pinto D."/>
            <person name="Vollmers J."/>
            <person name="Rivas-Marin E."/>
            <person name="Kohn T."/>
            <person name="Peeters S.H."/>
            <person name="Heuer A."/>
            <person name="Rast P."/>
            <person name="Oberbeckmann S."/>
            <person name="Bunk B."/>
            <person name="Jeske O."/>
            <person name="Meyerdierks A."/>
            <person name="Storesund J.E."/>
            <person name="Kallscheuer N."/>
            <person name="Luecker S."/>
            <person name="Lage O.M."/>
            <person name="Pohl T."/>
            <person name="Merkel B.J."/>
            <person name="Hornburger P."/>
            <person name="Mueller R.-W."/>
            <person name="Bruemmer F."/>
            <person name="Labrenz M."/>
            <person name="Spormann A.M."/>
            <person name="Op den Camp H."/>
            <person name="Overmann J."/>
            <person name="Amann R."/>
            <person name="Jetten M.S.M."/>
            <person name="Mascher T."/>
            <person name="Medema M.H."/>
            <person name="Devos D.P."/>
            <person name="Kaster A.-K."/>
            <person name="Ovreas L."/>
            <person name="Rohde M."/>
            <person name="Galperin M.Y."/>
            <person name="Jogler C."/>
        </authorList>
    </citation>
    <scope>NUCLEOTIDE SEQUENCE [LARGE SCALE GENOMIC DNA]</scope>
    <source>
        <strain evidence="1 2">SV_7m_r</strain>
    </source>
</reference>
<organism evidence="1 2">
    <name type="scientific">Stieleria bergensis</name>
    <dbReference type="NCBI Taxonomy" id="2528025"/>
    <lineage>
        <taxon>Bacteria</taxon>
        <taxon>Pseudomonadati</taxon>
        <taxon>Planctomycetota</taxon>
        <taxon>Planctomycetia</taxon>
        <taxon>Pirellulales</taxon>
        <taxon>Pirellulaceae</taxon>
        <taxon>Stieleria</taxon>
    </lineage>
</organism>
<gene>
    <name evidence="1" type="ORF">SV7mr_36000</name>
</gene>
<keyword evidence="2" id="KW-1185">Reference proteome</keyword>
<evidence type="ECO:0000313" key="1">
    <source>
        <dbReference type="EMBL" id="QDT61069.1"/>
    </source>
</evidence>
<proteinExistence type="predicted"/>
<protein>
    <submittedName>
        <fullName evidence="1">Uncharacterized protein</fullName>
    </submittedName>
</protein>
<dbReference type="AlphaFoldDB" id="A0A517SY53"/>
<name>A0A517SY53_9BACT</name>